<accession>A0A0C1L7Y0</accession>
<dbReference type="PIRSF" id="PIRSF034110">
    <property type="entry name" value="DUF1203"/>
    <property type="match status" value="1"/>
</dbReference>
<protein>
    <recommendedName>
        <fullName evidence="3">DUF1203 domain-containing protein</fullName>
    </recommendedName>
</protein>
<dbReference type="Pfam" id="PF06718">
    <property type="entry name" value="DUF1203"/>
    <property type="match status" value="1"/>
</dbReference>
<sequence>MTRFRIVPLSAEYAEKIRETRIDDFGHEVVEQIATGSGPCRVSLKPFVKGKDRRLLLSHSPFAVDNAFNQPGPIFISSESVEPYRDIHRFPPEIKANKTSFPLSLIGYNPDQQMLLTELVGDRDVDELISEIFENNADVEYLHARNAKACCYICRIDRVTG</sequence>
<name>A0A0C1L7Y0_9BACT</name>
<dbReference type="Proteomes" id="UP000031408">
    <property type="component" value="Unassembled WGS sequence"/>
</dbReference>
<reference evidence="1 2" key="1">
    <citation type="submission" date="2014-11" db="EMBL/GenBank/DDBJ databases">
        <title>Genome sequence of Flavihumibacter solisilvae 3-3.</title>
        <authorList>
            <person name="Zhou G."/>
            <person name="Li M."/>
            <person name="Wang G."/>
        </authorList>
    </citation>
    <scope>NUCLEOTIDE SEQUENCE [LARGE SCALE GENOMIC DNA]</scope>
    <source>
        <strain evidence="1 2">3-3</strain>
    </source>
</reference>
<evidence type="ECO:0000313" key="2">
    <source>
        <dbReference type="Proteomes" id="UP000031408"/>
    </source>
</evidence>
<dbReference type="STRING" id="1349421.OI18_00415"/>
<dbReference type="RefSeq" id="WP_039136053.1">
    <property type="nucleotide sequence ID" value="NZ_JSVC01000001.1"/>
</dbReference>
<evidence type="ECO:0000313" key="1">
    <source>
        <dbReference type="EMBL" id="KIC96267.1"/>
    </source>
</evidence>
<dbReference type="EMBL" id="JSVC01000001">
    <property type="protein sequence ID" value="KIC96267.1"/>
    <property type="molecule type" value="Genomic_DNA"/>
</dbReference>
<proteinExistence type="predicted"/>
<organism evidence="1 2">
    <name type="scientific">Flavihumibacter solisilvae</name>
    <dbReference type="NCBI Taxonomy" id="1349421"/>
    <lineage>
        <taxon>Bacteria</taxon>
        <taxon>Pseudomonadati</taxon>
        <taxon>Bacteroidota</taxon>
        <taxon>Chitinophagia</taxon>
        <taxon>Chitinophagales</taxon>
        <taxon>Chitinophagaceae</taxon>
        <taxon>Flavihumibacter</taxon>
    </lineage>
</organism>
<evidence type="ECO:0008006" key="3">
    <source>
        <dbReference type="Google" id="ProtNLM"/>
    </source>
</evidence>
<dbReference type="OrthoDB" id="5953307at2"/>
<comment type="caution">
    <text evidence="1">The sequence shown here is derived from an EMBL/GenBank/DDBJ whole genome shotgun (WGS) entry which is preliminary data.</text>
</comment>
<dbReference type="AlphaFoldDB" id="A0A0C1L7Y0"/>
<keyword evidence="2" id="KW-1185">Reference proteome</keyword>
<gene>
    <name evidence="1" type="ORF">OI18_00415</name>
</gene>
<dbReference type="InterPro" id="IPR009593">
    <property type="entry name" value="DUF1203"/>
</dbReference>